<protein>
    <submittedName>
        <fullName evidence="1">Uncharacterized protein</fullName>
    </submittedName>
</protein>
<organism evidence="1">
    <name type="scientific">Rhizophora mucronata</name>
    <name type="common">Asiatic mangrove</name>
    <dbReference type="NCBI Taxonomy" id="61149"/>
    <lineage>
        <taxon>Eukaryota</taxon>
        <taxon>Viridiplantae</taxon>
        <taxon>Streptophyta</taxon>
        <taxon>Embryophyta</taxon>
        <taxon>Tracheophyta</taxon>
        <taxon>Spermatophyta</taxon>
        <taxon>Magnoliopsida</taxon>
        <taxon>eudicotyledons</taxon>
        <taxon>Gunneridae</taxon>
        <taxon>Pentapetalae</taxon>
        <taxon>rosids</taxon>
        <taxon>fabids</taxon>
        <taxon>Malpighiales</taxon>
        <taxon>Rhizophoraceae</taxon>
        <taxon>Rhizophora</taxon>
    </lineage>
</organism>
<sequence>MNHLMMTRCLSHISFSVYNCINT</sequence>
<accession>A0A2P2PCA0</accession>
<evidence type="ECO:0000313" key="1">
    <source>
        <dbReference type="EMBL" id="MBX52251.1"/>
    </source>
</evidence>
<name>A0A2P2PCA0_RHIMU</name>
<dbReference type="EMBL" id="GGEC01071767">
    <property type="protein sequence ID" value="MBX52251.1"/>
    <property type="molecule type" value="Transcribed_RNA"/>
</dbReference>
<dbReference type="AlphaFoldDB" id="A0A2P2PCA0"/>
<reference evidence="1" key="1">
    <citation type="submission" date="2018-02" db="EMBL/GenBank/DDBJ databases">
        <title>Rhizophora mucronata_Transcriptome.</title>
        <authorList>
            <person name="Meera S.P."/>
            <person name="Sreeshan A."/>
            <person name="Augustine A."/>
        </authorList>
    </citation>
    <scope>NUCLEOTIDE SEQUENCE</scope>
    <source>
        <tissue evidence="1">Leaf</tissue>
    </source>
</reference>
<proteinExistence type="predicted"/>